<reference evidence="1" key="1">
    <citation type="submission" date="2021-01" db="EMBL/GenBank/DDBJ databases">
        <title>Phytophthora aleatoria, a newly-described species from Pinus radiata is distinct from Phytophthora cactorum isolates based on comparative genomics.</title>
        <authorList>
            <person name="Mcdougal R."/>
            <person name="Panda P."/>
            <person name="Williams N."/>
            <person name="Studholme D.J."/>
        </authorList>
    </citation>
    <scope>NUCLEOTIDE SEQUENCE</scope>
    <source>
        <strain evidence="1">NZFS 3830</strain>
    </source>
</reference>
<dbReference type="EMBL" id="JAENGZ010002512">
    <property type="protein sequence ID" value="KAG6943512.1"/>
    <property type="molecule type" value="Genomic_DNA"/>
</dbReference>
<feature type="non-terminal residue" evidence="1">
    <location>
        <position position="50"/>
    </location>
</feature>
<evidence type="ECO:0000313" key="2">
    <source>
        <dbReference type="Proteomes" id="UP000688947"/>
    </source>
</evidence>
<organism evidence="1 2">
    <name type="scientific">Phytophthora cactorum</name>
    <dbReference type="NCBI Taxonomy" id="29920"/>
    <lineage>
        <taxon>Eukaryota</taxon>
        <taxon>Sar</taxon>
        <taxon>Stramenopiles</taxon>
        <taxon>Oomycota</taxon>
        <taxon>Peronosporomycetes</taxon>
        <taxon>Peronosporales</taxon>
        <taxon>Peronosporaceae</taxon>
        <taxon>Phytophthora</taxon>
    </lineage>
</organism>
<comment type="caution">
    <text evidence="1">The sequence shown here is derived from an EMBL/GenBank/DDBJ whole genome shotgun (WGS) entry which is preliminary data.</text>
</comment>
<accession>A0A8T1TKR0</accession>
<dbReference type="Proteomes" id="UP000688947">
    <property type="component" value="Unassembled WGS sequence"/>
</dbReference>
<gene>
    <name evidence="1" type="ORF">JG687_00018408</name>
</gene>
<sequence length="50" mass="5800">MSRSHQFSRPFCTTSCNRVRQNMLRAPLHQGLYHGPRLRTAPQRVPPNVV</sequence>
<evidence type="ECO:0000313" key="1">
    <source>
        <dbReference type="EMBL" id="KAG6943512.1"/>
    </source>
</evidence>
<proteinExistence type="predicted"/>
<dbReference type="AlphaFoldDB" id="A0A8T1TKR0"/>
<name>A0A8T1TKR0_9STRA</name>
<protein>
    <submittedName>
        <fullName evidence="1">Uncharacterized protein</fullName>
    </submittedName>
</protein>